<dbReference type="SUPFAM" id="SSF111321">
    <property type="entry name" value="AF1104-like"/>
    <property type="match status" value="1"/>
</dbReference>
<name>A0A1B9F5H0_9BACT</name>
<evidence type="ECO:0000313" key="1">
    <source>
        <dbReference type="EMBL" id="OCC15011.1"/>
    </source>
</evidence>
<organism evidence="1 2">
    <name type="scientific">Dissulfuribacter thermophilus</name>
    <dbReference type="NCBI Taxonomy" id="1156395"/>
    <lineage>
        <taxon>Bacteria</taxon>
        <taxon>Pseudomonadati</taxon>
        <taxon>Thermodesulfobacteriota</taxon>
        <taxon>Dissulfuribacteria</taxon>
        <taxon>Dissulfuribacterales</taxon>
        <taxon>Dissulfuribacteraceae</taxon>
        <taxon>Dissulfuribacter</taxon>
    </lineage>
</organism>
<keyword evidence="2" id="KW-1185">Reference proteome</keyword>
<proteinExistence type="predicted"/>
<dbReference type="STRING" id="1156395.DBT_1497"/>
<gene>
    <name evidence="1" type="ORF">DBT_1497</name>
</gene>
<comment type="caution">
    <text evidence="1">The sequence shown here is derived from an EMBL/GenBank/DDBJ whole genome shotgun (WGS) entry which is preliminary data.</text>
</comment>
<dbReference type="Gene3D" id="3.40.50.10880">
    <property type="entry name" value="Uncharacterised protein PF01937, DUF89, domain 3"/>
    <property type="match status" value="1"/>
</dbReference>
<dbReference type="InterPro" id="IPR036075">
    <property type="entry name" value="ARMT-1-like_metal-bd_sf"/>
</dbReference>
<protein>
    <recommendedName>
        <fullName evidence="3">Damage-control phosphatase ARMT1-like metal-binding domain-containing protein</fullName>
    </recommendedName>
</protein>
<dbReference type="PATRIC" id="fig|1156395.6.peg.1510"/>
<dbReference type="RefSeq" id="WP_067618383.1">
    <property type="nucleotide sequence ID" value="NZ_MAGO01000007.1"/>
</dbReference>
<dbReference type="EMBL" id="MAGO01000007">
    <property type="protein sequence ID" value="OCC15011.1"/>
    <property type="molecule type" value="Genomic_DNA"/>
</dbReference>
<dbReference type="Proteomes" id="UP000093080">
    <property type="component" value="Unassembled WGS sequence"/>
</dbReference>
<reference evidence="1 2" key="1">
    <citation type="submission" date="2016-06" db="EMBL/GenBank/DDBJ databases">
        <title>Respiratory ammonification of nitrate coupled to the oxidation of elemental sulfur in deep-sea autotrophic thermophilic bacteria.</title>
        <authorList>
            <person name="Slobodkina G.B."/>
            <person name="Mardanov A.V."/>
            <person name="Ravin N.V."/>
            <person name="Frolova A.A."/>
            <person name="Viryasiv M.B."/>
            <person name="Chernyh N.A."/>
            <person name="Bonch-Osmolovskaya E.A."/>
            <person name="Slobodkin A.I."/>
        </authorList>
    </citation>
    <scope>NUCLEOTIDE SEQUENCE [LARGE SCALE GENOMIC DNA]</scope>
    <source>
        <strain evidence="1 2">S69</strain>
    </source>
</reference>
<accession>A0A1B9F5H0</accession>
<dbReference type="OrthoDB" id="5409427at2"/>
<sequence length="586" mass="68458">MGHRGQQQVLKDKTSKDPEKDAWIANFYTENHLAWELFSEVASPEQLKFMVYLGDEVYYYPCSDEVFSAIMEKKGKDLLPVLYFKVWEEIEPLIEKAIDDSYKKKFLLNLLRIKFRHETATQVVLPSRLEKRLLQIFTRVASVERPLAIEKEKKNQNCKRAISSKAFIEALNDPSPIKDLECSSLDRLQEEIIFLKLKRLLSLTSHPEIWEEEREFSKEEFLQMMNGSITGDGLEWFMSVASRWLGRDRRHYVLWTGLSAGQCIIDLEIIRLLIHMGIKIIIATKNAFYFDAITMDDALEDQVLLEYFKNALYITNHQISKKELIEKLKSDYMLFIISDGTQERFNPLLTSVTFARAFKESDVVVCRSPRDMECIHDSHFQFTRDVLSIVAQEDGVVSMNLRPHHPNAVRFSERDLAEKAEALIYHLKMQKRRGKTIMFYSAIVGSIPNQMETAKEVLKVFVDYLRSKQEDVLVINPAEHFEPGMDADDIMYMWEIVQRSGLIDIWRFQTVEDIEKAFELMGKKVPPEWVGKDATYSTGCTKEMQIAIEVQKEHPEMQIIGPPWQKFLRRKEYGVGKLYDRVLDEK</sequence>
<dbReference type="AlphaFoldDB" id="A0A1B9F5H0"/>
<evidence type="ECO:0000313" key="2">
    <source>
        <dbReference type="Proteomes" id="UP000093080"/>
    </source>
</evidence>
<evidence type="ECO:0008006" key="3">
    <source>
        <dbReference type="Google" id="ProtNLM"/>
    </source>
</evidence>